<feature type="domain" description="VWFA" evidence="4">
    <location>
        <begin position="249"/>
        <end position="439"/>
    </location>
</feature>
<dbReference type="Proteomes" id="UP001515500">
    <property type="component" value="Chromosome 2"/>
</dbReference>
<dbReference type="PANTHER" id="PTHR10579:SF43">
    <property type="entry name" value="ZINC FINGER (C3HC4-TYPE RING FINGER) FAMILY PROTEIN"/>
    <property type="match status" value="1"/>
</dbReference>
<dbReference type="SMART" id="SM00327">
    <property type="entry name" value="VWA"/>
    <property type="match status" value="1"/>
</dbReference>
<organism evidence="5 6">
    <name type="scientific">Dioscorea cayennensis subsp. rotundata</name>
    <name type="common">White Guinea yam</name>
    <name type="synonym">Dioscorea rotundata</name>
    <dbReference type="NCBI Taxonomy" id="55577"/>
    <lineage>
        <taxon>Eukaryota</taxon>
        <taxon>Viridiplantae</taxon>
        <taxon>Streptophyta</taxon>
        <taxon>Embryophyta</taxon>
        <taxon>Tracheophyta</taxon>
        <taxon>Spermatophyta</taxon>
        <taxon>Magnoliopsida</taxon>
        <taxon>Liliopsida</taxon>
        <taxon>Dioscoreales</taxon>
        <taxon>Dioscoreaceae</taxon>
        <taxon>Dioscorea</taxon>
    </lineage>
</organism>
<keyword evidence="1" id="KW-0479">Metal-binding</keyword>
<dbReference type="InterPro" id="IPR002035">
    <property type="entry name" value="VWF_A"/>
</dbReference>
<gene>
    <name evidence="6" type="primary">LOC120269802</name>
</gene>
<evidence type="ECO:0000256" key="1">
    <source>
        <dbReference type="PROSITE-ProRule" id="PRU00175"/>
    </source>
</evidence>
<name>A0AB40BZA7_DIOCR</name>
<dbReference type="InterPro" id="IPR032838">
    <property type="entry name" value="Vwaint_dom"/>
</dbReference>
<dbReference type="SUPFAM" id="SSF57850">
    <property type="entry name" value="RING/U-box"/>
    <property type="match status" value="1"/>
</dbReference>
<keyword evidence="5" id="KW-1185">Reference proteome</keyword>
<protein>
    <submittedName>
        <fullName evidence="6">E3 ubiquitin-protein ligase WAV3-like</fullName>
    </submittedName>
</protein>
<dbReference type="CDD" id="cd23114">
    <property type="entry name" value="RING-H2_WAVH2"/>
    <property type="match status" value="1"/>
</dbReference>
<dbReference type="Pfam" id="PF00092">
    <property type="entry name" value="VWA"/>
    <property type="match status" value="1"/>
</dbReference>
<feature type="region of interest" description="Disordered" evidence="2">
    <location>
        <begin position="130"/>
        <end position="176"/>
    </location>
</feature>
<evidence type="ECO:0000259" key="3">
    <source>
        <dbReference type="PROSITE" id="PS50089"/>
    </source>
</evidence>
<keyword evidence="1" id="KW-0863">Zinc-finger</keyword>
<dbReference type="Gene3D" id="3.40.50.410">
    <property type="entry name" value="von Willebrand factor, type A domain"/>
    <property type="match status" value="1"/>
</dbReference>
<dbReference type="InterPro" id="IPR036465">
    <property type="entry name" value="vWFA_dom_sf"/>
</dbReference>
<evidence type="ECO:0000259" key="4">
    <source>
        <dbReference type="PROSITE" id="PS50234"/>
    </source>
</evidence>
<dbReference type="InterPro" id="IPR051266">
    <property type="entry name" value="CLCR"/>
</dbReference>
<dbReference type="PROSITE" id="PS50089">
    <property type="entry name" value="ZF_RING_2"/>
    <property type="match status" value="1"/>
</dbReference>
<dbReference type="InterPro" id="IPR013083">
    <property type="entry name" value="Znf_RING/FYVE/PHD"/>
</dbReference>
<dbReference type="RefSeq" id="XP_039132821.1">
    <property type="nucleotide sequence ID" value="XM_039276887.1"/>
</dbReference>
<evidence type="ECO:0000313" key="6">
    <source>
        <dbReference type="RefSeq" id="XP_039132821.1"/>
    </source>
</evidence>
<evidence type="ECO:0000313" key="5">
    <source>
        <dbReference type="Proteomes" id="UP001515500"/>
    </source>
</evidence>
<dbReference type="InterPro" id="IPR001841">
    <property type="entry name" value="Znf_RING"/>
</dbReference>
<keyword evidence="1" id="KW-0862">Zinc</keyword>
<evidence type="ECO:0000256" key="2">
    <source>
        <dbReference type="SAM" id="MobiDB-lite"/>
    </source>
</evidence>
<dbReference type="PANTHER" id="PTHR10579">
    <property type="entry name" value="CALCIUM-ACTIVATED CHLORIDE CHANNEL REGULATOR"/>
    <property type="match status" value="1"/>
</dbReference>
<dbReference type="Pfam" id="PF14624">
    <property type="entry name" value="Vwaint"/>
    <property type="match status" value="1"/>
</dbReference>
<proteinExistence type="predicted"/>
<dbReference type="GeneID" id="120269802"/>
<sequence>MGNKWRSAKQALRTKLCLPMIEDDDDAESSREVEERRSGSSRMTMALGSRLMRSRTLSFFSGSSLSRSGSMASEGKCAICLDTMRSDRGEAIFTGECSHAFHFYCISSNVNHGNLKCPVCRMKWKQIPFQSSQPHDQSQGRARVSPLDLPQDELNSSNIHARSTNRQRSNANFCHSSEPRVFDDDEPVGLQLEMTESALYECTNKVHVNAYTEYSAIPESVSQENFAVLIHLRAPTVSAESQIARAPIDLVTVLDISGSMEGTKLALLKHAMGFVIQNLGPSDRLSVVSFSSTASRLFGLRLMSESGKQHALQAVNSLTARGGTNIVDGLTKAAKVIEERKDKVPVCSIVLLSDGHDNYNVAPSSVGVELSNNNSQSNLVSFLPPSFRGITGHQLPVHAFGFGADHDARMLHLISETSGGTFSFIESENVLQDAFAQCIGGLLSVVVQDMTLVVDCIHPGIQLKDIKSGNYENHVASHMRTGSISVGQLYADEERNFLLSVNVPPDQNQSTLLLKIGCSYKDAVSKRVICLESVEVWLPRPQAVIVTESQTILMSMEVDRQRNRLCAAEAMGEAMAVAEQGEMSEAVSILENCRLMILESLAAQSGDQMCMALDAELKDMQERMASTQRYHSSGRAYMYSGLSSHLRQTATTRGDSTDLNTTICNYQTPSMAEMVSRSQQLSFPHQTTTTTSPVWPSS</sequence>
<feature type="compositionally biased region" description="Polar residues" evidence="2">
    <location>
        <begin position="130"/>
        <end position="140"/>
    </location>
</feature>
<dbReference type="GO" id="GO:0008270">
    <property type="term" value="F:zinc ion binding"/>
    <property type="evidence" value="ECO:0007669"/>
    <property type="project" value="UniProtKB-KW"/>
</dbReference>
<reference evidence="6" key="1">
    <citation type="submission" date="2025-08" db="UniProtKB">
        <authorList>
            <consortium name="RefSeq"/>
        </authorList>
    </citation>
    <scope>IDENTIFICATION</scope>
</reference>
<dbReference type="AlphaFoldDB" id="A0AB40BZA7"/>
<feature type="region of interest" description="Disordered" evidence="2">
    <location>
        <begin position="676"/>
        <end position="698"/>
    </location>
</feature>
<dbReference type="SMART" id="SM00184">
    <property type="entry name" value="RING"/>
    <property type="match status" value="1"/>
</dbReference>
<feature type="domain" description="RING-type" evidence="3">
    <location>
        <begin position="77"/>
        <end position="121"/>
    </location>
</feature>
<feature type="region of interest" description="Disordered" evidence="2">
    <location>
        <begin position="24"/>
        <end position="43"/>
    </location>
</feature>
<dbReference type="SUPFAM" id="SSF53300">
    <property type="entry name" value="vWA-like"/>
    <property type="match status" value="1"/>
</dbReference>
<accession>A0AB40BZA7</accession>
<dbReference type="PROSITE" id="PS50234">
    <property type="entry name" value="VWFA"/>
    <property type="match status" value="1"/>
</dbReference>
<feature type="compositionally biased region" description="Basic and acidic residues" evidence="2">
    <location>
        <begin position="28"/>
        <end position="38"/>
    </location>
</feature>
<feature type="compositionally biased region" description="Polar residues" evidence="2">
    <location>
        <begin position="153"/>
        <end position="175"/>
    </location>
</feature>
<dbReference type="Pfam" id="PF13639">
    <property type="entry name" value="zf-RING_2"/>
    <property type="match status" value="1"/>
</dbReference>
<dbReference type="Gene3D" id="3.30.40.10">
    <property type="entry name" value="Zinc/RING finger domain, C3HC4 (zinc finger)"/>
    <property type="match status" value="1"/>
</dbReference>